<keyword evidence="2" id="KW-0378">Hydrolase</keyword>
<dbReference type="PROSITE" id="PS50853">
    <property type="entry name" value="FN3"/>
    <property type="match status" value="1"/>
</dbReference>
<dbReference type="OrthoDB" id="9792152at2"/>
<name>A0A1G5ED06_9FLAO</name>
<dbReference type="Proteomes" id="UP000199354">
    <property type="component" value="Unassembled WGS sequence"/>
</dbReference>
<feature type="region of interest" description="Disordered" evidence="3">
    <location>
        <begin position="472"/>
        <end position="492"/>
    </location>
</feature>
<keyword evidence="1 7" id="KW-0645">Protease</keyword>
<dbReference type="PROSITE" id="PS51829">
    <property type="entry name" value="P_HOMO_B"/>
    <property type="match status" value="1"/>
</dbReference>
<keyword evidence="4" id="KW-0732">Signal</keyword>
<accession>A0A1G5ED06</accession>
<feature type="chain" id="PRO_5011688998" evidence="4">
    <location>
        <begin position="19"/>
        <end position="1535"/>
    </location>
</feature>
<dbReference type="GO" id="GO:0006508">
    <property type="term" value="P:proteolysis"/>
    <property type="evidence" value="ECO:0007669"/>
    <property type="project" value="UniProtKB-KW"/>
</dbReference>
<feature type="compositionally biased region" description="Polar residues" evidence="3">
    <location>
        <begin position="474"/>
        <end position="487"/>
    </location>
</feature>
<dbReference type="InterPro" id="IPR013783">
    <property type="entry name" value="Ig-like_fold"/>
</dbReference>
<dbReference type="InterPro" id="IPR008979">
    <property type="entry name" value="Galactose-bd-like_sf"/>
</dbReference>
<dbReference type="RefSeq" id="WP_091141209.1">
    <property type="nucleotide sequence ID" value="NZ_FMVF01000004.1"/>
</dbReference>
<dbReference type="InterPro" id="IPR036116">
    <property type="entry name" value="FN3_sf"/>
</dbReference>
<reference evidence="7 8" key="1">
    <citation type="submission" date="2016-10" db="EMBL/GenBank/DDBJ databases">
        <authorList>
            <person name="de Groot N.N."/>
        </authorList>
    </citation>
    <scope>NUCLEOTIDE SEQUENCE [LARGE SCALE GENOMIC DNA]</scope>
    <source>
        <strain evidence="7 8">CGMCC 1.7031</strain>
    </source>
</reference>
<evidence type="ECO:0000256" key="4">
    <source>
        <dbReference type="SAM" id="SignalP"/>
    </source>
</evidence>
<dbReference type="Gene3D" id="2.60.40.10">
    <property type="entry name" value="Immunoglobulins"/>
    <property type="match status" value="2"/>
</dbReference>
<proteinExistence type="predicted"/>
<feature type="domain" description="Fibronectin type-III" evidence="5">
    <location>
        <begin position="773"/>
        <end position="861"/>
    </location>
</feature>
<dbReference type="GO" id="GO:0004252">
    <property type="term" value="F:serine-type endopeptidase activity"/>
    <property type="evidence" value="ECO:0007669"/>
    <property type="project" value="InterPro"/>
</dbReference>
<dbReference type="InterPro" id="IPR003961">
    <property type="entry name" value="FN3_dom"/>
</dbReference>
<keyword evidence="8" id="KW-1185">Reference proteome</keyword>
<dbReference type="SUPFAM" id="SSF49265">
    <property type="entry name" value="Fibronectin type III"/>
    <property type="match status" value="1"/>
</dbReference>
<dbReference type="Pfam" id="PF13583">
    <property type="entry name" value="Reprolysin_4"/>
    <property type="match status" value="1"/>
</dbReference>
<evidence type="ECO:0000259" key="5">
    <source>
        <dbReference type="PROSITE" id="PS50853"/>
    </source>
</evidence>
<organism evidence="7 8">
    <name type="scientific">Flavobacterium caeni</name>
    <dbReference type="NCBI Taxonomy" id="490189"/>
    <lineage>
        <taxon>Bacteria</taxon>
        <taxon>Pseudomonadati</taxon>
        <taxon>Bacteroidota</taxon>
        <taxon>Flavobacteriia</taxon>
        <taxon>Flavobacteriales</taxon>
        <taxon>Flavobacteriaceae</taxon>
        <taxon>Flavobacterium</taxon>
    </lineage>
</organism>
<evidence type="ECO:0000256" key="1">
    <source>
        <dbReference type="ARBA" id="ARBA00022670"/>
    </source>
</evidence>
<dbReference type="STRING" id="490189.SAMN02927903_01013"/>
<dbReference type="InterPro" id="IPR002884">
    <property type="entry name" value="P_dom"/>
</dbReference>
<dbReference type="SUPFAM" id="SSF49785">
    <property type="entry name" value="Galactose-binding domain-like"/>
    <property type="match status" value="1"/>
</dbReference>
<protein>
    <submittedName>
        <fullName evidence="7">Regulatory P domain of the subtilisin-like proprotein convertases and other proteases</fullName>
    </submittedName>
</protein>
<gene>
    <name evidence="7" type="ORF">SAMN02927903_01013</name>
</gene>
<dbReference type="InterPro" id="IPR024079">
    <property type="entry name" value="MetalloPept_cat_dom_sf"/>
</dbReference>
<evidence type="ECO:0000259" key="6">
    <source>
        <dbReference type="PROSITE" id="PS51829"/>
    </source>
</evidence>
<dbReference type="EMBL" id="FMVF01000004">
    <property type="protein sequence ID" value="SCY24641.1"/>
    <property type="molecule type" value="Genomic_DNA"/>
</dbReference>
<evidence type="ECO:0000256" key="2">
    <source>
        <dbReference type="ARBA" id="ARBA00022801"/>
    </source>
</evidence>
<dbReference type="Pfam" id="PF01483">
    <property type="entry name" value="P_proprotein"/>
    <property type="match status" value="1"/>
</dbReference>
<evidence type="ECO:0000256" key="3">
    <source>
        <dbReference type="SAM" id="MobiDB-lite"/>
    </source>
</evidence>
<dbReference type="Gene3D" id="2.60.120.260">
    <property type="entry name" value="Galactose-binding domain-like"/>
    <property type="match status" value="1"/>
</dbReference>
<sequence length="1535" mass="162608">MKKIILLIAALVGTLSHAQQKSVWRNANLAETTQKSLVNRSSSPSNYQIFQLDTDAFRTMLSAAPMRGTQSRMSNVIIELPNTDGKLEKFRVKETPCMEPELAAKFPMIKAYAAQGIDDPTAVARFTVTQFGLHSMTMSGGKSTVFIDPYTIDQSYYMVYDRHSIGADAQDFECLTADFDQADRNANANVNAPLHTDDQALRTYRLAQSCTGEYGTIFKGTGTIAQQKANVQAQMAITMTRVNGVYEKDLAITMVFVANNDQIIYLDAGTDPWSGEYNTQTAQTIDAVIGVNNYDIGHNFNTTGGGNAGCIGCVCASTSQSGFHKGRGYTGRSNPTGDAFDIDYVAHEMGHQFGGYHTQSNNSCRSGNQTEVEPGSASTIMGYAGICAANVQSNSDDYFAYVNIRDIMQNVKSGVSSSCAQITAIDNQPPTVNAGADYRIPKSTPFVLTATGSDPDSDVLTYCWEQRDPEAVLPSSQNNAAPTSTRTAGPMFRSLPGTVSPSRFFPNMATVLGGATSNTWEVLPSVARIFNFSVVARDNVAGGGQTASDIMVVEVDATAGPFVVNSPNTAVSWVAGANQTVTWNVAGTTANGIDCAYVDIYLSTNGGSTFPILLASKVPNDGSETVTIPNTTGTTNRIMVKGNGNIFFDVSNANFTITAPAASFSVAFSGIEGGQNKGVCQGNVASFDFNYAPLAGFSGTTSFSVSGNPAGTTAVFSPTSATAGASVNLSVENTSGIAPGFYPLTVTATSGAVTKTVNFYMEIMDGGFSTVTATNPLHEAFAVPASVSLQWPADTAATAYDLEVATDVDFTNILVDTTVTTNSYALSGLSENANYFWRVLPKNEGCSGTLSEIFRFTTGSQQCAPYNSTNVPLNISASGTPTVNSTLTIPSGSNVTLSDVNVSVQITHSWTADLTLTLISPSGTQVQLVANQCTNNDNINATFDDAGTTLICGTSPAISGTIAPAQPLSALNGQTSQGVWTLRVNDNASGDGGSITAWSLNLCSVPSQPLSCGALSTTWDGDAWTNGRPVSNVATTIAGDYTSNGDLETCSLNVTGTAQVNFVSGGNLIVTGAVNVAPTAQLTMQNNTNLVQIDDVANTGNVIVHRDTSPLMRLDYVAWGSPVEGAMTLKEFSPNTLNNRFYLYNPNTNLYNAVANPLTATFSGADGYLIRMPDNHPTTPTVWHGQFEGVPHNGDVTKELQYFNPGSFNLLANPYPSTIVADDFLSTNAGSVFGTLYFWRKTNAAAGTAYATYTQGGATTTSPTSPVPNGLIQVGQGFLVEARNVAQPEVVFNNSMRLANNGDQFFRTATLAEKHRFWLNLTNSSGMFSQLMAGYMTHATQGVDDGIDGRALLDSPVGLATLIGAVPYTIQGRALPFDQGDVIPLSFRTDAGGDFTIALDHVDGLFLEGQSIFVKDNELAQTHDLTDSAYTFTSLPGTFDARFEVVFVDTALSTQTALAQDQGIVVASQPLSVRVKSAPGKMQNVKVYDLLGRLLADSGSVATAEFALPVGRINQVLMVKVTLESGQIAYRKIQH</sequence>
<evidence type="ECO:0000313" key="7">
    <source>
        <dbReference type="EMBL" id="SCY24641.1"/>
    </source>
</evidence>
<dbReference type="SUPFAM" id="SSF55486">
    <property type="entry name" value="Metalloproteases ('zincins'), catalytic domain"/>
    <property type="match status" value="1"/>
</dbReference>
<dbReference type="GO" id="GO:0008237">
    <property type="term" value="F:metallopeptidase activity"/>
    <property type="evidence" value="ECO:0007669"/>
    <property type="project" value="InterPro"/>
</dbReference>
<evidence type="ECO:0000313" key="8">
    <source>
        <dbReference type="Proteomes" id="UP000199354"/>
    </source>
</evidence>
<feature type="signal peptide" evidence="4">
    <location>
        <begin position="1"/>
        <end position="18"/>
    </location>
</feature>
<dbReference type="Gene3D" id="3.40.390.10">
    <property type="entry name" value="Collagenase (Catalytic Domain)"/>
    <property type="match status" value="1"/>
</dbReference>
<feature type="domain" description="P/Homo B" evidence="6">
    <location>
        <begin position="858"/>
        <end position="1008"/>
    </location>
</feature>